<evidence type="ECO:0000256" key="2">
    <source>
        <dbReference type="SAM" id="Phobius"/>
    </source>
</evidence>
<evidence type="ECO:0000313" key="4">
    <source>
        <dbReference type="Proteomes" id="UP000649753"/>
    </source>
</evidence>
<gene>
    <name evidence="3" type="ORF">H4W31_001156</name>
</gene>
<evidence type="ECO:0000256" key="1">
    <source>
        <dbReference type="SAM" id="MobiDB-lite"/>
    </source>
</evidence>
<dbReference type="PANTHER" id="PTHR40765">
    <property type="entry name" value="ESX-2 SECRETION SYSTEM ATPASE ECCB2"/>
    <property type="match status" value="1"/>
</dbReference>
<dbReference type="RefSeq" id="WP_192765694.1">
    <property type="nucleotide sequence ID" value="NZ_JADBEB010000001.1"/>
</dbReference>
<protein>
    <submittedName>
        <fullName evidence="3">Type VII secretion protein EccB</fullName>
    </submittedName>
</protein>
<dbReference type="AlphaFoldDB" id="A0A927QXI6"/>
<keyword evidence="4" id="KW-1185">Reference proteome</keyword>
<dbReference type="Proteomes" id="UP000649753">
    <property type="component" value="Unassembled WGS sequence"/>
</dbReference>
<name>A0A927QXI6_9ACTN</name>
<accession>A0A927QXI6</accession>
<keyword evidence="2" id="KW-0472">Membrane</keyword>
<dbReference type="InterPro" id="IPR044857">
    <property type="entry name" value="T7SS_EccB_R1"/>
</dbReference>
<dbReference type="Pfam" id="PF05108">
    <property type="entry name" value="T7SS_ESX1_EccB"/>
    <property type="match status" value="1"/>
</dbReference>
<comment type="caution">
    <text evidence="3">The sequence shown here is derived from an EMBL/GenBank/DDBJ whole genome shotgun (WGS) entry which is preliminary data.</text>
</comment>
<keyword evidence="2" id="KW-0812">Transmembrane</keyword>
<dbReference type="EMBL" id="JADBEB010000001">
    <property type="protein sequence ID" value="MBE1485518.1"/>
    <property type="molecule type" value="Genomic_DNA"/>
</dbReference>
<dbReference type="GO" id="GO:0005576">
    <property type="term" value="C:extracellular region"/>
    <property type="evidence" value="ECO:0007669"/>
    <property type="project" value="TreeGrafter"/>
</dbReference>
<organism evidence="3 4">
    <name type="scientific">Plantactinospora soyae</name>
    <dbReference type="NCBI Taxonomy" id="1544732"/>
    <lineage>
        <taxon>Bacteria</taxon>
        <taxon>Bacillati</taxon>
        <taxon>Actinomycetota</taxon>
        <taxon>Actinomycetes</taxon>
        <taxon>Micromonosporales</taxon>
        <taxon>Micromonosporaceae</taxon>
        <taxon>Plantactinospora</taxon>
    </lineage>
</organism>
<sequence length="461" mass="47645">MWTQKDRIQAYQFLRRRLVSALVSADADHPVSPSKRLLLGTALGLAVALLVSAVFGIIGLLAPTRAQAWRQGGQVIVEKETGARFVLGEDDALHPVLNYASARLLAGGDGTKTVTVPAKALRDVPRGAGVGIAGAPDSLPPANRLLTGPWTRCTRQSPDRPARDAPISSVLLGQQPGGVELRPGQALMALLPSGERFLVIDGQRHRVPDRTAVVALGFASADTVQVAPAWLNTLAAGRDLRTFAVNGTGRPGPTVGAVRTRVGQVLTTGAEELYLVRPDGLAVITDTEARLVLGSPESAAAYPGALPRPLPVAAPDVAAAPRSPVRTEGYPRRRPEPVPIGPTTTVCVDGTRITLDDGLPLRGAEPITTASGSTAGAVATEVYVPGGAGALVAEEPAPGAPSGTVYVITDTGTKYPVAGNAVISSLGYGRVRPHGVPAPVLAMFPTGATLDPAEARRTTPR</sequence>
<dbReference type="NCBIfam" id="TIGR03919">
    <property type="entry name" value="T7SS_EccB"/>
    <property type="match status" value="1"/>
</dbReference>
<dbReference type="Gene3D" id="3.30.2390.20">
    <property type="entry name" value="Type VII secretion system EccB, repeat 1 domain"/>
    <property type="match status" value="1"/>
</dbReference>
<dbReference type="InterPro" id="IPR007795">
    <property type="entry name" value="T7SS_EccB"/>
</dbReference>
<dbReference type="PANTHER" id="PTHR40765:SF2">
    <property type="entry name" value="ESX-2 SECRETION SYSTEM ATPASE ECCB2"/>
    <property type="match status" value="1"/>
</dbReference>
<evidence type="ECO:0000313" key="3">
    <source>
        <dbReference type="EMBL" id="MBE1485518.1"/>
    </source>
</evidence>
<feature type="transmembrane region" description="Helical" evidence="2">
    <location>
        <begin position="37"/>
        <end position="62"/>
    </location>
</feature>
<proteinExistence type="predicted"/>
<feature type="region of interest" description="Disordered" evidence="1">
    <location>
        <begin position="318"/>
        <end position="343"/>
    </location>
</feature>
<reference evidence="3" key="1">
    <citation type="submission" date="2020-10" db="EMBL/GenBank/DDBJ databases">
        <title>Sequencing the genomes of 1000 actinobacteria strains.</title>
        <authorList>
            <person name="Klenk H.-P."/>
        </authorList>
    </citation>
    <scope>NUCLEOTIDE SEQUENCE</scope>
    <source>
        <strain evidence="3">DSM 46832</strain>
    </source>
</reference>
<keyword evidence="2" id="KW-1133">Transmembrane helix</keyword>